<proteinExistence type="predicted"/>
<evidence type="ECO:0000313" key="1">
    <source>
        <dbReference type="EMBL" id="CAK9094635.1"/>
    </source>
</evidence>
<gene>
    <name evidence="1" type="ORF">CCMP2556_LOCUS45131</name>
</gene>
<evidence type="ECO:0000313" key="2">
    <source>
        <dbReference type="Proteomes" id="UP001642484"/>
    </source>
</evidence>
<accession>A0ABP0R266</accession>
<protein>
    <submittedName>
        <fullName evidence="1">Uncharacterized protein</fullName>
    </submittedName>
</protein>
<dbReference type="EMBL" id="CAXAMN010025361">
    <property type="protein sequence ID" value="CAK9094635.1"/>
    <property type="molecule type" value="Genomic_DNA"/>
</dbReference>
<reference evidence="1 2" key="1">
    <citation type="submission" date="2024-02" db="EMBL/GenBank/DDBJ databases">
        <authorList>
            <person name="Chen Y."/>
            <person name="Shah S."/>
            <person name="Dougan E. K."/>
            <person name="Thang M."/>
            <person name="Chan C."/>
        </authorList>
    </citation>
    <scope>NUCLEOTIDE SEQUENCE [LARGE SCALE GENOMIC DNA]</scope>
</reference>
<keyword evidence="2" id="KW-1185">Reference proteome</keyword>
<sequence length="173" mass="19661">MVREAVVYRAHGADVSRVMTTPKDELAGIVKADSLFFRFNSVRELKLPDLGDVLVMRGDTRFVAQKQNVILFQRSMVIHDDDEAFNIFQGKPVPGSGWEDVSFFAEEMDVYVTYLLIAVDNTLGIEDRSLTQRVPFRQRCSNDVHRLLLRVNPEKFALLKHLAMPMCNDAEGA</sequence>
<name>A0ABP0R266_9DINO</name>
<organism evidence="1 2">
    <name type="scientific">Durusdinium trenchii</name>
    <dbReference type="NCBI Taxonomy" id="1381693"/>
    <lineage>
        <taxon>Eukaryota</taxon>
        <taxon>Sar</taxon>
        <taxon>Alveolata</taxon>
        <taxon>Dinophyceae</taxon>
        <taxon>Suessiales</taxon>
        <taxon>Symbiodiniaceae</taxon>
        <taxon>Durusdinium</taxon>
    </lineage>
</organism>
<comment type="caution">
    <text evidence="1">The sequence shown here is derived from an EMBL/GenBank/DDBJ whole genome shotgun (WGS) entry which is preliminary data.</text>
</comment>
<dbReference type="Proteomes" id="UP001642484">
    <property type="component" value="Unassembled WGS sequence"/>
</dbReference>